<feature type="signal peptide" evidence="1">
    <location>
        <begin position="1"/>
        <end position="23"/>
    </location>
</feature>
<dbReference type="VEuPathDB" id="VectorBase:AALF000646"/>
<evidence type="ECO:0000256" key="1">
    <source>
        <dbReference type="SAM" id="SignalP"/>
    </source>
</evidence>
<protein>
    <submittedName>
        <fullName evidence="3">Putative ficolin</fullName>
    </submittedName>
</protein>
<dbReference type="InterPro" id="IPR036056">
    <property type="entry name" value="Fibrinogen-like_C"/>
</dbReference>
<feature type="chain" id="PRO_5012325947" evidence="1">
    <location>
        <begin position="24"/>
        <end position="236"/>
    </location>
</feature>
<dbReference type="Pfam" id="PF00147">
    <property type="entry name" value="Fibrinogen_C"/>
    <property type="match status" value="1"/>
</dbReference>
<feature type="domain" description="Fibrinogen C-terminal" evidence="2">
    <location>
        <begin position="61"/>
        <end position="236"/>
    </location>
</feature>
<name>A0A1W7R8Q8_AEDAL</name>
<dbReference type="InterPro" id="IPR002181">
    <property type="entry name" value="Fibrinogen_a/b/g_C_dom"/>
</dbReference>
<dbReference type="SUPFAM" id="SSF56496">
    <property type="entry name" value="Fibrinogen C-terminal domain-like"/>
    <property type="match status" value="1"/>
</dbReference>
<dbReference type="InterPro" id="IPR050373">
    <property type="entry name" value="Fibrinogen_C-term_domain"/>
</dbReference>
<accession>A0A1W7R8Q8</accession>
<keyword evidence="1" id="KW-0732">Signal</keyword>
<evidence type="ECO:0000259" key="2">
    <source>
        <dbReference type="PROSITE" id="PS51406"/>
    </source>
</evidence>
<organism evidence="3">
    <name type="scientific">Aedes albopictus</name>
    <name type="common">Asian tiger mosquito</name>
    <name type="synonym">Stegomyia albopicta</name>
    <dbReference type="NCBI Taxonomy" id="7160"/>
    <lineage>
        <taxon>Eukaryota</taxon>
        <taxon>Metazoa</taxon>
        <taxon>Ecdysozoa</taxon>
        <taxon>Arthropoda</taxon>
        <taxon>Hexapoda</taxon>
        <taxon>Insecta</taxon>
        <taxon>Pterygota</taxon>
        <taxon>Neoptera</taxon>
        <taxon>Endopterygota</taxon>
        <taxon>Diptera</taxon>
        <taxon>Nematocera</taxon>
        <taxon>Culicoidea</taxon>
        <taxon>Culicidae</taxon>
        <taxon>Culicinae</taxon>
        <taxon>Aedini</taxon>
        <taxon>Aedes</taxon>
        <taxon>Stegomyia</taxon>
    </lineage>
</organism>
<dbReference type="PANTHER" id="PTHR19143">
    <property type="entry name" value="FIBRINOGEN/TENASCIN/ANGIOPOEITIN"/>
    <property type="match status" value="1"/>
</dbReference>
<reference evidence="3" key="1">
    <citation type="submission" date="2016-03" db="EMBL/GenBank/DDBJ databases">
        <title>RNAseq analyses of the sensorial organs of adult female Aedes albopictus.</title>
        <authorList>
            <person name="Fabrizio L."/>
            <person name="Ribeiro J.M."/>
            <person name="Arca B."/>
        </authorList>
    </citation>
    <scope>NUCLEOTIDE SEQUENCE</scope>
</reference>
<dbReference type="InterPro" id="IPR014716">
    <property type="entry name" value="Fibrinogen_a/b/g_C_1"/>
</dbReference>
<dbReference type="AlphaFoldDB" id="A0A1W7R8Q8"/>
<dbReference type="VEuPathDB" id="VectorBase:AALC636_020812"/>
<dbReference type="PROSITE" id="PS51406">
    <property type="entry name" value="FIBRINOGEN_C_2"/>
    <property type="match status" value="1"/>
</dbReference>
<dbReference type="PANTHER" id="PTHR19143:SF327">
    <property type="entry name" value="FI21813P1-RELATED"/>
    <property type="match status" value="1"/>
</dbReference>
<dbReference type="EMBL" id="GEHC01000116">
    <property type="protein sequence ID" value="JAV47529.1"/>
    <property type="molecule type" value="Transcribed_RNA"/>
</dbReference>
<dbReference type="GO" id="GO:0005615">
    <property type="term" value="C:extracellular space"/>
    <property type="evidence" value="ECO:0007669"/>
    <property type="project" value="TreeGrafter"/>
</dbReference>
<dbReference type="VEuPathDB" id="VectorBase:AALFPA_041263"/>
<evidence type="ECO:0000313" key="3">
    <source>
        <dbReference type="EMBL" id="JAV47529.1"/>
    </source>
</evidence>
<sequence>MSRRLWVVLFLVFCITQLREVTSSDTQSGKTAYGKASNFESEINQILELTTEDKATQLKDRITKLLQTNCNPCSTAGGPALEQGYVTTENAVIPVFYEQTRFGGGWIVLMQRYDGSVNFNRTWAEYRDGFGMVRHEFWMGLERMHQLTEGKPYELVVEMQDFEDNYKYAAYDKFAVGPAEDRYPLDLGKFNGTTKGDSLTPHKGSGFSTYDNDDFGCSNKYAKGGWWYYKGKCYGS</sequence>
<dbReference type="SMART" id="SM00186">
    <property type="entry name" value="FBG"/>
    <property type="match status" value="1"/>
</dbReference>
<dbReference type="Gene3D" id="3.90.215.10">
    <property type="entry name" value="Gamma Fibrinogen, chain A, domain 1"/>
    <property type="match status" value="1"/>
</dbReference>
<proteinExistence type="predicted"/>